<proteinExistence type="predicted"/>
<organism evidence="1 2">
    <name type="scientific">Mythimna loreyi</name>
    <dbReference type="NCBI Taxonomy" id="667449"/>
    <lineage>
        <taxon>Eukaryota</taxon>
        <taxon>Metazoa</taxon>
        <taxon>Ecdysozoa</taxon>
        <taxon>Arthropoda</taxon>
        <taxon>Hexapoda</taxon>
        <taxon>Insecta</taxon>
        <taxon>Pterygota</taxon>
        <taxon>Neoptera</taxon>
        <taxon>Endopterygota</taxon>
        <taxon>Lepidoptera</taxon>
        <taxon>Glossata</taxon>
        <taxon>Ditrysia</taxon>
        <taxon>Noctuoidea</taxon>
        <taxon>Noctuidae</taxon>
        <taxon>Noctuinae</taxon>
        <taxon>Hadenini</taxon>
        <taxon>Mythimna</taxon>
    </lineage>
</organism>
<gene>
    <name evidence="1" type="ORF">PYW08_013019</name>
</gene>
<protein>
    <submittedName>
        <fullName evidence="1">Uncharacterized protein</fullName>
    </submittedName>
</protein>
<dbReference type="Proteomes" id="UP001231649">
    <property type="component" value="Chromosome 32"/>
</dbReference>
<accession>A0ACC2Q0N9</accession>
<evidence type="ECO:0000313" key="1">
    <source>
        <dbReference type="EMBL" id="KAJ8704295.1"/>
    </source>
</evidence>
<name>A0ACC2Q0N9_9NEOP</name>
<dbReference type="EMBL" id="CM056808">
    <property type="protein sequence ID" value="KAJ8704295.1"/>
    <property type="molecule type" value="Genomic_DNA"/>
</dbReference>
<keyword evidence="2" id="KW-1185">Reference proteome</keyword>
<comment type="caution">
    <text evidence="1">The sequence shown here is derived from an EMBL/GenBank/DDBJ whole genome shotgun (WGS) entry which is preliminary data.</text>
</comment>
<sequence length="905" mass="105204">MESPVAGKNKKLPKKQVKKNSSAYLRQREKANARKRKFLNKMTEEEREIKRAKDRAYYQKKKAEKKVKNIDEMTEREKRKQRKIWKEASKKYREKKKAISSIVNNTPPHSDDELAEARSLVRRTVGRKIVRKDRAKAYRKIKKQEKTIANIKRKYETLKKRLRRKEKREQEKVQIPTTPNSKVDALIKNVDVPPEVRKNLLFNEVLTTQLKEKVCTLRKNSKEREVFQKCVSGNMLRKYKLLHMAKTFLPKERTSTSILKSDTKIREVVLTAEVREKVKDFFQRDDVSRMCPGKRDFVKRNGVKKQKRLLLYTVKELTSKFVQETGINLPYATLLRAKPFWVVAPTFRDRESCLCVKHENFEFKLNKLKNLQQFVNHTSVEKTIEDYSCDITSYDCMNGICDTCKNPKLESADNADSVTYFQWKSVIEEKIVKGENKKFKITKKAAISSTVNELKTAFIEDIPVMKKHLYGIYIYNKLKKEMKENLTEEEVMIQIDFSENYTTKYASEIQSTHFAKNQLSIHTGVYYTRNVDNGLKSTSFATVSENLDHQAHAVWAHMIPILQIILKNKHINTIHIYSDGPTSQYRNRTNIHLWLQTLIKEFQQITKATWTYSEPGHGKGPMDGVGGTLKRTADRRVLMGHDIKTSSDLVDLFKESTILVKEIPHDDISTAKDLVPKIIDAIPGIMNITKITWQRGPEVTIKTYRHDRFEKQLRMSVLSGSLYPNSEPKDKGIPSNKSPELKEPIDTINLQDLLQLKKRSIYNTIYSSSSDDEEDLMSISLRQQIAQKSITVEASTSYNQDKENLHPNLISPGTFVLVKVPTQKKALNYRYVAICKTGVEDDGEILVTFLNSVCNNAKKFKLDPSDVSYVAFEQIISIISTPFLRKENNREYYYFDTDIDVYEKF</sequence>
<reference evidence="1" key="1">
    <citation type="submission" date="2023-03" db="EMBL/GenBank/DDBJ databases">
        <title>Chromosome-level genomes of two armyworms, Mythimna separata and Mythimna loreyi, provide insights into the biosynthesis and reception of sex pheromones.</title>
        <authorList>
            <person name="Zhao H."/>
        </authorList>
    </citation>
    <scope>NUCLEOTIDE SEQUENCE</scope>
    <source>
        <strain evidence="1">BeijingLab</strain>
    </source>
</reference>
<evidence type="ECO:0000313" key="2">
    <source>
        <dbReference type="Proteomes" id="UP001231649"/>
    </source>
</evidence>